<feature type="non-terminal residue" evidence="2">
    <location>
        <position position="74"/>
    </location>
</feature>
<protein>
    <submittedName>
        <fullName evidence="2">Uncharacterized protein</fullName>
    </submittedName>
</protein>
<reference evidence="2" key="1">
    <citation type="journal article" date="2022" name="bioRxiv">
        <title>Sequencing and chromosome-scale assembly of the giantPleurodeles waltlgenome.</title>
        <authorList>
            <person name="Brown T."/>
            <person name="Elewa A."/>
            <person name="Iarovenko S."/>
            <person name="Subramanian E."/>
            <person name="Araus A.J."/>
            <person name="Petzold A."/>
            <person name="Susuki M."/>
            <person name="Suzuki K.-i.T."/>
            <person name="Hayashi T."/>
            <person name="Toyoda A."/>
            <person name="Oliveira C."/>
            <person name="Osipova E."/>
            <person name="Leigh N.D."/>
            <person name="Simon A."/>
            <person name="Yun M.H."/>
        </authorList>
    </citation>
    <scope>NUCLEOTIDE SEQUENCE</scope>
    <source>
        <strain evidence="2">20211129_DDA</strain>
        <tissue evidence="2">Liver</tissue>
    </source>
</reference>
<accession>A0AAV7S0S4</accession>
<feature type="region of interest" description="Disordered" evidence="1">
    <location>
        <begin position="13"/>
        <end position="51"/>
    </location>
</feature>
<feature type="non-terminal residue" evidence="2">
    <location>
        <position position="1"/>
    </location>
</feature>
<evidence type="ECO:0000256" key="1">
    <source>
        <dbReference type="SAM" id="MobiDB-lite"/>
    </source>
</evidence>
<feature type="compositionally biased region" description="Polar residues" evidence="1">
    <location>
        <begin position="38"/>
        <end position="47"/>
    </location>
</feature>
<dbReference type="AlphaFoldDB" id="A0AAV7S0S4"/>
<proteinExistence type="predicted"/>
<comment type="caution">
    <text evidence="2">The sequence shown here is derived from an EMBL/GenBank/DDBJ whole genome shotgun (WGS) entry which is preliminary data.</text>
</comment>
<organism evidence="2 3">
    <name type="scientific">Pleurodeles waltl</name>
    <name type="common">Iberian ribbed newt</name>
    <dbReference type="NCBI Taxonomy" id="8319"/>
    <lineage>
        <taxon>Eukaryota</taxon>
        <taxon>Metazoa</taxon>
        <taxon>Chordata</taxon>
        <taxon>Craniata</taxon>
        <taxon>Vertebrata</taxon>
        <taxon>Euteleostomi</taxon>
        <taxon>Amphibia</taxon>
        <taxon>Batrachia</taxon>
        <taxon>Caudata</taxon>
        <taxon>Salamandroidea</taxon>
        <taxon>Salamandridae</taxon>
        <taxon>Pleurodelinae</taxon>
        <taxon>Pleurodeles</taxon>
    </lineage>
</organism>
<evidence type="ECO:0000313" key="2">
    <source>
        <dbReference type="EMBL" id="KAJ1158386.1"/>
    </source>
</evidence>
<evidence type="ECO:0000313" key="3">
    <source>
        <dbReference type="Proteomes" id="UP001066276"/>
    </source>
</evidence>
<keyword evidence="3" id="KW-1185">Reference proteome</keyword>
<gene>
    <name evidence="2" type="ORF">NDU88_011076</name>
</gene>
<dbReference type="Proteomes" id="UP001066276">
    <property type="component" value="Chromosome 5"/>
</dbReference>
<dbReference type="EMBL" id="JANPWB010000009">
    <property type="protein sequence ID" value="KAJ1158386.1"/>
    <property type="molecule type" value="Genomic_DNA"/>
</dbReference>
<name>A0AAV7S0S4_PLEWA</name>
<sequence length="74" mass="7838">GCTVWNVPCALGRLAHPPTSDSGRRSRGFLEGAHVDTAQRNSLGQRNSLKRGATQVCALGMPYDRGTGEQANGQ</sequence>